<protein>
    <submittedName>
        <fullName evidence="1">Uncharacterized protein</fullName>
    </submittedName>
</protein>
<name>A0ABN8I1B5_9NEOP</name>
<dbReference type="Proteomes" id="UP000837857">
    <property type="component" value="Chromosome 16"/>
</dbReference>
<dbReference type="EMBL" id="OW152828">
    <property type="protein sequence ID" value="CAH2045059.1"/>
    <property type="molecule type" value="Genomic_DNA"/>
</dbReference>
<gene>
    <name evidence="1" type="ORF">IPOD504_LOCUS4917</name>
</gene>
<evidence type="ECO:0000313" key="2">
    <source>
        <dbReference type="Proteomes" id="UP000837857"/>
    </source>
</evidence>
<organism evidence="1 2">
    <name type="scientific">Iphiclides podalirius</name>
    <name type="common">scarce swallowtail</name>
    <dbReference type="NCBI Taxonomy" id="110791"/>
    <lineage>
        <taxon>Eukaryota</taxon>
        <taxon>Metazoa</taxon>
        <taxon>Ecdysozoa</taxon>
        <taxon>Arthropoda</taxon>
        <taxon>Hexapoda</taxon>
        <taxon>Insecta</taxon>
        <taxon>Pterygota</taxon>
        <taxon>Neoptera</taxon>
        <taxon>Endopterygota</taxon>
        <taxon>Lepidoptera</taxon>
        <taxon>Glossata</taxon>
        <taxon>Ditrysia</taxon>
        <taxon>Papilionoidea</taxon>
        <taxon>Papilionidae</taxon>
        <taxon>Papilioninae</taxon>
        <taxon>Iphiclides</taxon>
    </lineage>
</organism>
<feature type="non-terminal residue" evidence="1">
    <location>
        <position position="100"/>
    </location>
</feature>
<keyword evidence="2" id="KW-1185">Reference proteome</keyword>
<accession>A0ABN8I1B5</accession>
<proteinExistence type="predicted"/>
<reference evidence="1" key="1">
    <citation type="submission" date="2022-03" db="EMBL/GenBank/DDBJ databases">
        <authorList>
            <person name="Martin H S."/>
        </authorList>
    </citation>
    <scope>NUCLEOTIDE SEQUENCE</scope>
</reference>
<evidence type="ECO:0000313" key="1">
    <source>
        <dbReference type="EMBL" id="CAH2045059.1"/>
    </source>
</evidence>
<sequence length="100" mass="11478">MELFRWAATLDDPEKKRYTKKYWQRSLPPDKHESTSTVALEDHHDRVRVTSFLKTAVKLTHFHSSVSSGVHGAQSWWASGGVFYTLVTWTESRNKKGAAD</sequence>